<evidence type="ECO:0000313" key="4">
    <source>
        <dbReference type="Proteomes" id="UP000717585"/>
    </source>
</evidence>
<dbReference type="PROSITE" id="PS50088">
    <property type="entry name" value="ANK_REPEAT"/>
    <property type="match status" value="2"/>
</dbReference>
<dbReference type="InterPro" id="IPR002110">
    <property type="entry name" value="Ankyrin_rpt"/>
</dbReference>
<evidence type="ECO:0000256" key="2">
    <source>
        <dbReference type="SAM" id="MobiDB-lite"/>
    </source>
</evidence>
<organism evidence="3 4">
    <name type="scientific">Carpediemonas membranifera</name>
    <dbReference type="NCBI Taxonomy" id="201153"/>
    <lineage>
        <taxon>Eukaryota</taxon>
        <taxon>Metamonada</taxon>
        <taxon>Carpediemonas-like organisms</taxon>
        <taxon>Carpediemonas</taxon>
    </lineage>
</organism>
<gene>
    <name evidence="3" type="ORF">J8273_1579</name>
</gene>
<dbReference type="AlphaFoldDB" id="A0A8J6AWG0"/>
<dbReference type="PANTHER" id="PTHR24121:SF23">
    <property type="entry name" value="NO MECHANORECEPTOR POTENTIAL C, ISOFORM H"/>
    <property type="match status" value="1"/>
</dbReference>
<reference evidence="3" key="1">
    <citation type="submission" date="2021-05" db="EMBL/GenBank/DDBJ databases">
        <title>A free-living protist that lacks canonical eukaryotic 1 DNA replication and segregation systems.</title>
        <authorList>
            <person name="Salas-Leiva D.E."/>
            <person name="Tromer E.C."/>
            <person name="Curtis B.A."/>
            <person name="Jerlstrom-Hultqvist J."/>
            <person name="Kolisko M."/>
            <person name="Yi Z."/>
            <person name="Salas-Leiva J.S."/>
            <person name="Gallot-Lavallee L."/>
            <person name="Kops G.J.P.L."/>
            <person name="Archibald J.M."/>
            <person name="Simpson A.G.B."/>
            <person name="Roger A.J."/>
        </authorList>
    </citation>
    <scope>NUCLEOTIDE SEQUENCE</scope>
    <source>
        <strain evidence="3">BICM</strain>
    </source>
</reference>
<sequence>MGADRHNRTKLYKAARSEDCRTLEQLLRRGENADYAREDRWPLTGTRRHQGWTALMVAAANGRFRAVHMLLDGSRGWKAADPNVVDAKGRTALHAAVCSDKYDTGIVLELLRAGADLDNQDRAGNTVFHTLTKPRYQKRVGRIFNDLLPHKPLLNLRNCRGETPLTMAAKRGAVTFVRAIVTCPCPMVDLDARDDDGNTALHLVSRVRGTDEVVSLLVLGGADLEAQNYWGMTPLAQAMVRYNMFYDRPYVSALLTHLARPMVEGTDYGWGLFEMDETMKTRYKTALHAQQFGSSSVPGTARQSANLDSDDSSDDEDAVGFLTIGDAGLAPG</sequence>
<dbReference type="InterPro" id="IPR036770">
    <property type="entry name" value="Ankyrin_rpt-contain_sf"/>
</dbReference>
<feature type="region of interest" description="Disordered" evidence="2">
    <location>
        <begin position="294"/>
        <end position="318"/>
    </location>
</feature>
<keyword evidence="4" id="KW-1185">Reference proteome</keyword>
<dbReference type="Gene3D" id="1.25.40.20">
    <property type="entry name" value="Ankyrin repeat-containing domain"/>
    <property type="match status" value="3"/>
</dbReference>
<comment type="caution">
    <text evidence="3">The sequence shown here is derived from an EMBL/GenBank/DDBJ whole genome shotgun (WGS) entry which is preliminary data.</text>
</comment>
<keyword evidence="1" id="KW-0040">ANK repeat</keyword>
<feature type="compositionally biased region" description="Polar residues" evidence="2">
    <location>
        <begin position="294"/>
        <end position="307"/>
    </location>
</feature>
<feature type="compositionally biased region" description="Acidic residues" evidence="2">
    <location>
        <begin position="308"/>
        <end position="318"/>
    </location>
</feature>
<evidence type="ECO:0000313" key="3">
    <source>
        <dbReference type="EMBL" id="KAG9396571.1"/>
    </source>
</evidence>
<name>A0A8J6AWG0_9EUKA</name>
<evidence type="ECO:0000256" key="1">
    <source>
        <dbReference type="PROSITE-ProRule" id="PRU00023"/>
    </source>
</evidence>
<accession>A0A8J6AWG0</accession>
<feature type="repeat" description="ANK" evidence="1">
    <location>
        <begin position="196"/>
        <end position="229"/>
    </location>
</feature>
<dbReference type="SUPFAM" id="SSF48403">
    <property type="entry name" value="Ankyrin repeat"/>
    <property type="match status" value="1"/>
</dbReference>
<dbReference type="PANTHER" id="PTHR24121">
    <property type="entry name" value="NO MECHANORECEPTOR POTENTIAL C, ISOFORM D-RELATED"/>
    <property type="match status" value="1"/>
</dbReference>
<dbReference type="Pfam" id="PF12796">
    <property type="entry name" value="Ank_2"/>
    <property type="match status" value="2"/>
</dbReference>
<dbReference type="Proteomes" id="UP000717585">
    <property type="component" value="Unassembled WGS sequence"/>
</dbReference>
<dbReference type="SMART" id="SM00248">
    <property type="entry name" value="ANK"/>
    <property type="match status" value="5"/>
</dbReference>
<dbReference type="PROSITE" id="PS50297">
    <property type="entry name" value="ANK_REP_REGION"/>
    <property type="match status" value="2"/>
</dbReference>
<protein>
    <recommendedName>
        <fullName evidence="5">Ankyrin repeat protein</fullName>
    </recommendedName>
</protein>
<dbReference type="EMBL" id="JAHDYR010000005">
    <property type="protein sequence ID" value="KAG9396571.1"/>
    <property type="molecule type" value="Genomic_DNA"/>
</dbReference>
<evidence type="ECO:0008006" key="5">
    <source>
        <dbReference type="Google" id="ProtNLM"/>
    </source>
</evidence>
<dbReference type="OrthoDB" id="194358at2759"/>
<proteinExistence type="predicted"/>
<feature type="repeat" description="ANK" evidence="1">
    <location>
        <begin position="88"/>
        <end position="122"/>
    </location>
</feature>